<dbReference type="EMBL" id="VSRR010011159">
    <property type="protein sequence ID" value="MPC52801.1"/>
    <property type="molecule type" value="Genomic_DNA"/>
</dbReference>
<evidence type="ECO:0000313" key="2">
    <source>
        <dbReference type="Proteomes" id="UP000324222"/>
    </source>
</evidence>
<sequence length="94" mass="10930">MCTKQYITGHNYGRSYARDGNILKIGDERVVPRLAIPGARFQCSCERFSKYKPERVKESMMKYWHSSIGPPALEIKGFKDLVVEDQTIRNVKKY</sequence>
<name>A0A5B7FZ73_PORTR</name>
<dbReference type="Proteomes" id="UP000324222">
    <property type="component" value="Unassembled WGS sequence"/>
</dbReference>
<protein>
    <submittedName>
        <fullName evidence="1">Uncharacterized protein</fullName>
    </submittedName>
</protein>
<gene>
    <name evidence="1" type="ORF">E2C01_046679</name>
</gene>
<evidence type="ECO:0000313" key="1">
    <source>
        <dbReference type="EMBL" id="MPC52801.1"/>
    </source>
</evidence>
<organism evidence="1 2">
    <name type="scientific">Portunus trituberculatus</name>
    <name type="common">Swimming crab</name>
    <name type="synonym">Neptunus trituberculatus</name>
    <dbReference type="NCBI Taxonomy" id="210409"/>
    <lineage>
        <taxon>Eukaryota</taxon>
        <taxon>Metazoa</taxon>
        <taxon>Ecdysozoa</taxon>
        <taxon>Arthropoda</taxon>
        <taxon>Crustacea</taxon>
        <taxon>Multicrustacea</taxon>
        <taxon>Malacostraca</taxon>
        <taxon>Eumalacostraca</taxon>
        <taxon>Eucarida</taxon>
        <taxon>Decapoda</taxon>
        <taxon>Pleocyemata</taxon>
        <taxon>Brachyura</taxon>
        <taxon>Eubrachyura</taxon>
        <taxon>Portunoidea</taxon>
        <taxon>Portunidae</taxon>
        <taxon>Portuninae</taxon>
        <taxon>Portunus</taxon>
    </lineage>
</organism>
<accession>A0A5B7FZ73</accession>
<proteinExistence type="predicted"/>
<keyword evidence="2" id="KW-1185">Reference proteome</keyword>
<reference evidence="1 2" key="1">
    <citation type="submission" date="2019-05" db="EMBL/GenBank/DDBJ databases">
        <title>Another draft genome of Portunus trituberculatus and its Hox gene families provides insights of decapod evolution.</title>
        <authorList>
            <person name="Jeong J.-H."/>
            <person name="Song I."/>
            <person name="Kim S."/>
            <person name="Choi T."/>
            <person name="Kim D."/>
            <person name="Ryu S."/>
            <person name="Kim W."/>
        </authorList>
    </citation>
    <scope>NUCLEOTIDE SEQUENCE [LARGE SCALE GENOMIC DNA]</scope>
    <source>
        <tissue evidence="1">Muscle</tissue>
    </source>
</reference>
<comment type="caution">
    <text evidence="1">The sequence shown here is derived from an EMBL/GenBank/DDBJ whole genome shotgun (WGS) entry which is preliminary data.</text>
</comment>
<dbReference type="AlphaFoldDB" id="A0A5B7FZ73"/>